<dbReference type="RefSeq" id="WP_107568867.1">
    <property type="nucleotide sequence ID" value="NZ_PYYB01000001.1"/>
</dbReference>
<comment type="caution">
    <text evidence="1">The sequence shown here is derived from an EMBL/GenBank/DDBJ whole genome shotgun (WGS) entry which is preliminary data.</text>
</comment>
<evidence type="ECO:0000313" key="1">
    <source>
        <dbReference type="EMBL" id="PTL60222.1"/>
    </source>
</evidence>
<reference evidence="1 2" key="1">
    <citation type="submission" date="2018-03" db="EMBL/GenBank/DDBJ databases">
        <title>Aquarubrobacter algicola gen. nov., sp. nov., a novel actinobacterium isolated from shallow eutrophic lake during the end of cyanobacterial harmful algal blooms.</title>
        <authorList>
            <person name="Chun S.J."/>
        </authorList>
    </citation>
    <scope>NUCLEOTIDE SEQUENCE [LARGE SCALE GENOMIC DNA]</scope>
    <source>
        <strain evidence="1 2">Seoho-28</strain>
    </source>
</reference>
<dbReference type="Proteomes" id="UP000240739">
    <property type="component" value="Unassembled WGS sequence"/>
</dbReference>
<accession>A0A2T4ULU3</accession>
<organism evidence="1 2">
    <name type="scientific">Paraconexibacter algicola</name>
    <dbReference type="NCBI Taxonomy" id="2133960"/>
    <lineage>
        <taxon>Bacteria</taxon>
        <taxon>Bacillati</taxon>
        <taxon>Actinomycetota</taxon>
        <taxon>Thermoleophilia</taxon>
        <taxon>Solirubrobacterales</taxon>
        <taxon>Paraconexibacteraceae</taxon>
        <taxon>Paraconexibacter</taxon>
    </lineage>
</organism>
<gene>
    <name evidence="1" type="ORF">C7Y72_11525</name>
</gene>
<dbReference type="EMBL" id="PYYB01000001">
    <property type="protein sequence ID" value="PTL60222.1"/>
    <property type="molecule type" value="Genomic_DNA"/>
</dbReference>
<dbReference type="AlphaFoldDB" id="A0A2T4ULU3"/>
<name>A0A2T4ULU3_9ACTN</name>
<protein>
    <submittedName>
        <fullName evidence="1">Uncharacterized protein</fullName>
    </submittedName>
</protein>
<dbReference type="OrthoDB" id="5243933at2"/>
<evidence type="ECO:0000313" key="2">
    <source>
        <dbReference type="Proteomes" id="UP000240739"/>
    </source>
</evidence>
<proteinExistence type="predicted"/>
<sequence>MPADRTFTAEEVDAAVAALSQEGRLDHAQDVITHAAPSLQRILNAALEEGGWFGGAHEQEVARVAAIEDPQQRVLELRTLLAEETRIGMLVGAAVGFQLARELDTTPDTPGDT</sequence>
<keyword evidence="2" id="KW-1185">Reference proteome</keyword>